<dbReference type="Proteomes" id="UP000009138">
    <property type="component" value="Unassembled WGS sequence"/>
</dbReference>
<protein>
    <submittedName>
        <fullName evidence="1">Uncharacterized protein</fullName>
    </submittedName>
</protein>
<dbReference type="InParanoid" id="I1CVX8"/>
<dbReference type="AlphaFoldDB" id="I1CVX8"/>
<dbReference type="GeneID" id="93624284"/>
<gene>
    <name evidence="1" type="ORF">RO3G_17319</name>
</gene>
<keyword evidence="2" id="KW-1185">Reference proteome</keyword>
<accession>I1CVX8</accession>
<dbReference type="EMBL" id="GG669518">
    <property type="protein sequence ID" value="EIE92608.1"/>
    <property type="molecule type" value="Genomic_DNA"/>
</dbReference>
<sequence length="98" mass="11132">MAQATCVLTYWAAFLIDNLLNSCRHAINVPLAKLFIKAIPYFFYPFPKLIHIFCSTFVTAKLQLQLILPCASGRYHAGTQSAIYDKQPTQFIPYYLGP</sequence>
<proteinExistence type="predicted"/>
<reference evidence="1 2" key="1">
    <citation type="journal article" date="2009" name="PLoS Genet.">
        <title>Genomic analysis of the basal lineage fungus Rhizopus oryzae reveals a whole-genome duplication.</title>
        <authorList>
            <person name="Ma L.-J."/>
            <person name="Ibrahim A.S."/>
            <person name="Skory C."/>
            <person name="Grabherr M.G."/>
            <person name="Burger G."/>
            <person name="Butler M."/>
            <person name="Elias M."/>
            <person name="Idnurm A."/>
            <person name="Lang B.F."/>
            <person name="Sone T."/>
            <person name="Abe A."/>
            <person name="Calvo S.E."/>
            <person name="Corrochano L.M."/>
            <person name="Engels R."/>
            <person name="Fu J."/>
            <person name="Hansberg W."/>
            <person name="Kim J.-M."/>
            <person name="Kodira C.D."/>
            <person name="Koehrsen M.J."/>
            <person name="Liu B."/>
            <person name="Miranda-Saavedra D."/>
            <person name="O'Leary S."/>
            <person name="Ortiz-Castellanos L."/>
            <person name="Poulter R."/>
            <person name="Rodriguez-Romero J."/>
            <person name="Ruiz-Herrera J."/>
            <person name="Shen Y.-Q."/>
            <person name="Zeng Q."/>
            <person name="Galagan J."/>
            <person name="Birren B.W."/>
            <person name="Cuomo C.A."/>
            <person name="Wickes B.L."/>
        </authorList>
    </citation>
    <scope>NUCLEOTIDE SEQUENCE [LARGE SCALE GENOMIC DNA]</scope>
    <source>
        <strain evidence="2">RA 99-880 / ATCC MYA-4621 / FGSC 9543 / NRRL 43880</strain>
    </source>
</reference>
<organism evidence="1 2">
    <name type="scientific">Rhizopus delemar (strain RA 99-880 / ATCC MYA-4621 / FGSC 9543 / NRRL 43880)</name>
    <name type="common">Mucormycosis agent</name>
    <name type="synonym">Rhizopus arrhizus var. delemar</name>
    <dbReference type="NCBI Taxonomy" id="246409"/>
    <lineage>
        <taxon>Eukaryota</taxon>
        <taxon>Fungi</taxon>
        <taxon>Fungi incertae sedis</taxon>
        <taxon>Mucoromycota</taxon>
        <taxon>Mucoromycotina</taxon>
        <taxon>Mucoromycetes</taxon>
        <taxon>Mucorales</taxon>
        <taxon>Mucorineae</taxon>
        <taxon>Rhizopodaceae</taxon>
        <taxon>Rhizopus</taxon>
    </lineage>
</organism>
<evidence type="ECO:0000313" key="2">
    <source>
        <dbReference type="Proteomes" id="UP000009138"/>
    </source>
</evidence>
<name>I1CVX8_RHIO9</name>
<evidence type="ECO:0000313" key="1">
    <source>
        <dbReference type="EMBL" id="EIE92608.1"/>
    </source>
</evidence>
<dbReference type="RefSeq" id="XP_067528004.1">
    <property type="nucleotide sequence ID" value="XM_067671903.1"/>
</dbReference>
<dbReference type="VEuPathDB" id="FungiDB:RO3G_17319"/>